<dbReference type="Pfam" id="PF04326">
    <property type="entry name" value="SLFN_AlbA_2"/>
    <property type="match status" value="1"/>
</dbReference>
<reference evidence="2 3" key="1">
    <citation type="submission" date="2020-08" db="EMBL/GenBank/DDBJ databases">
        <title>A Genomic Blueprint of the Chicken Gut Microbiome.</title>
        <authorList>
            <person name="Gilroy R."/>
            <person name="Ravi A."/>
            <person name="Getino M."/>
            <person name="Pursley I."/>
            <person name="Horton D.L."/>
            <person name="Alikhan N.-F."/>
            <person name="Baker D."/>
            <person name="Gharbi K."/>
            <person name="Hall N."/>
            <person name="Watson M."/>
            <person name="Adriaenssens E.M."/>
            <person name="Foster-Nyarko E."/>
            <person name="Jarju S."/>
            <person name="Secka A."/>
            <person name="Antonio M."/>
            <person name="Oren A."/>
            <person name="Chaudhuri R."/>
            <person name="La Ragione R.M."/>
            <person name="Hildebrand F."/>
            <person name="Pallen M.J."/>
        </authorList>
    </citation>
    <scope>NUCLEOTIDE SEQUENCE [LARGE SCALE GENOMIC DNA]</scope>
    <source>
        <strain evidence="2 3">Sa1YVA5</strain>
    </source>
</reference>
<dbReference type="AlphaFoldDB" id="A0A8I0HN69"/>
<protein>
    <submittedName>
        <fullName evidence="2">Putative DNA binding domain-containing protein</fullName>
    </submittedName>
</protein>
<dbReference type="PANTHER" id="PTHR30595:SF6">
    <property type="entry name" value="SCHLAFEN ALBA-2 DOMAIN-CONTAINING PROTEIN"/>
    <property type="match status" value="1"/>
</dbReference>
<name>A0A8I0HN69_9CORY</name>
<dbReference type="InterPro" id="IPR036390">
    <property type="entry name" value="WH_DNA-bd_sf"/>
</dbReference>
<keyword evidence="3" id="KW-1185">Reference proteome</keyword>
<dbReference type="InterPro" id="IPR007421">
    <property type="entry name" value="Schlafen_AlbA_2_dom"/>
</dbReference>
<gene>
    <name evidence="2" type="ORF">H9627_04930</name>
</gene>
<evidence type="ECO:0000313" key="3">
    <source>
        <dbReference type="Proteomes" id="UP000650224"/>
    </source>
</evidence>
<accession>A0A8I0HN69</accession>
<sequence length="557" mass="61934">MHIKELREIISHGEKIDVEFKRRRSSQDFNDTELVRNVACLANGEGGFLLVGVEDDGSITGCAPFHPRSNETDPRRIEALIAHQTIPALATTAEVHTLEGQEILCVHVPKVESPVATSKGVYQRRALRIDGQPECVAMDPSYLFSRYNSVNARDWARLDAPGASLEHLDPEEFELFRRMVRQQGGDGVLANLNNEETLRALGFYNDDPHPVKNGAILLFGTHDSIRRWIPNHEIILQVLDGSDIRLNKRIVSPLFSAMNEVAERLDVYRIEEEINSGLLRIALPNLPERVTREAVANALVHRDYTALGAVRIVLDNQSLSVTSPGGLPRGVTLDTLLSASTPRSPALADAFKRAGLVDRAGRGIQVMYRILLSAGRAAPDYSATTDDMVSVEIPVTGSNLEFARFVNDWQEKKGELGVLELRLLHLIHTEGRLTMEEIIDLLHDTPTRLRRTLNHLADTSLIEVIGRGGSREFRLGSGFYDIVGRRPDFIRSQVMNDVRAEQLILAYIGEYGSITRAQAAETCGLTGQAAYRTLRSLNERGAIVKQGQTRNTHYILP</sequence>
<dbReference type="Proteomes" id="UP000650224">
    <property type="component" value="Unassembled WGS sequence"/>
</dbReference>
<dbReference type="Gene3D" id="1.10.10.10">
    <property type="entry name" value="Winged helix-like DNA-binding domain superfamily/Winged helix DNA-binding domain"/>
    <property type="match status" value="1"/>
</dbReference>
<dbReference type="InterPro" id="IPR038461">
    <property type="entry name" value="Schlafen_AlbA_2_dom_sf"/>
</dbReference>
<dbReference type="RefSeq" id="WP_191732912.1">
    <property type="nucleotide sequence ID" value="NZ_JACSPR010000003.1"/>
</dbReference>
<dbReference type="Gene3D" id="3.30.950.30">
    <property type="entry name" value="Schlafen, AAA domain"/>
    <property type="match status" value="1"/>
</dbReference>
<dbReference type="Pfam" id="PF13749">
    <property type="entry name" value="HATPase_c_4"/>
    <property type="match status" value="1"/>
</dbReference>
<dbReference type="InterPro" id="IPR036388">
    <property type="entry name" value="WH-like_DNA-bd_sf"/>
</dbReference>
<evidence type="ECO:0000313" key="2">
    <source>
        <dbReference type="EMBL" id="MBD8029676.1"/>
    </source>
</evidence>
<dbReference type="InterPro" id="IPR038475">
    <property type="entry name" value="RecG_C_sf"/>
</dbReference>
<feature type="domain" description="Schlafen AlbA-2" evidence="1">
    <location>
        <begin position="14"/>
        <end position="125"/>
    </location>
</feature>
<comment type="caution">
    <text evidence="2">The sequence shown here is derived from an EMBL/GenBank/DDBJ whole genome shotgun (WGS) entry which is preliminary data.</text>
</comment>
<dbReference type="PANTHER" id="PTHR30595">
    <property type="entry name" value="GLPR-RELATED TRANSCRIPTIONAL REPRESSOR"/>
    <property type="match status" value="1"/>
</dbReference>
<dbReference type="Gene3D" id="3.30.565.60">
    <property type="match status" value="1"/>
</dbReference>
<evidence type="ECO:0000259" key="1">
    <source>
        <dbReference type="Pfam" id="PF04326"/>
    </source>
</evidence>
<dbReference type="SUPFAM" id="SSF46785">
    <property type="entry name" value="Winged helix' DNA-binding domain"/>
    <property type="match status" value="2"/>
</dbReference>
<dbReference type="EMBL" id="JACSPR010000003">
    <property type="protein sequence ID" value="MBD8029676.1"/>
    <property type="molecule type" value="Genomic_DNA"/>
</dbReference>
<organism evidence="2 3">
    <name type="scientific">Corynebacterium gallinarum</name>
    <dbReference type="NCBI Taxonomy" id="2762214"/>
    <lineage>
        <taxon>Bacteria</taxon>
        <taxon>Bacillati</taxon>
        <taxon>Actinomycetota</taxon>
        <taxon>Actinomycetes</taxon>
        <taxon>Mycobacteriales</taxon>
        <taxon>Corynebacteriaceae</taxon>
        <taxon>Corynebacterium</taxon>
    </lineage>
</organism>
<proteinExistence type="predicted"/>